<dbReference type="Gene3D" id="2.60.120.10">
    <property type="entry name" value="Jelly Rolls"/>
    <property type="match status" value="1"/>
</dbReference>
<gene>
    <name evidence="1" type="ORF">NCTC12965_06782</name>
</gene>
<reference evidence="1" key="1">
    <citation type="submission" date="2019-05" db="EMBL/GenBank/DDBJ databases">
        <authorList>
            <consortium name="Pathogen Informatics"/>
        </authorList>
    </citation>
    <scope>NUCLEOTIDE SEQUENCE [LARGE SCALE GENOMIC DNA]</scope>
    <source>
        <strain evidence="1">NCTC12965</strain>
    </source>
</reference>
<organism evidence="1">
    <name type="scientific">Serratia fonticola</name>
    <dbReference type="NCBI Taxonomy" id="47917"/>
    <lineage>
        <taxon>Bacteria</taxon>
        <taxon>Pseudomonadati</taxon>
        <taxon>Pseudomonadota</taxon>
        <taxon>Gammaproteobacteria</taxon>
        <taxon>Enterobacterales</taxon>
        <taxon>Yersiniaceae</taxon>
        <taxon>Serratia</taxon>
    </lineage>
</organism>
<dbReference type="AlphaFoldDB" id="A0A4U9W725"/>
<proteinExistence type="predicted"/>
<dbReference type="InterPro" id="IPR011051">
    <property type="entry name" value="RmlC_Cupin_sf"/>
</dbReference>
<protein>
    <submittedName>
        <fullName evidence="1">Uncharacterized protein</fullName>
    </submittedName>
</protein>
<name>A0A4U9W725_SERFO</name>
<sequence length="118" mass="13845">MKQQFDLDPAAANYAWCFDCVPEENSLLMRFGDVRVEIPSQDLVLLYPRPLLGERVHARFGAEFPIRFDFLDTVGGQNLSFQVHPITEYIQQHFGMHYTQDESYYILAAERKPRFIWA</sequence>
<accession>A0A4U9W725</accession>
<dbReference type="InterPro" id="IPR014710">
    <property type="entry name" value="RmlC-like_jellyroll"/>
</dbReference>
<evidence type="ECO:0000313" key="1">
    <source>
        <dbReference type="EMBL" id="VTR54613.1"/>
    </source>
</evidence>
<dbReference type="SUPFAM" id="SSF51182">
    <property type="entry name" value="RmlC-like cupins"/>
    <property type="match status" value="1"/>
</dbReference>
<dbReference type="EMBL" id="CABEEZ010000133">
    <property type="protein sequence ID" value="VTR54613.1"/>
    <property type="molecule type" value="Genomic_DNA"/>
</dbReference>